<evidence type="ECO:0000256" key="1">
    <source>
        <dbReference type="ARBA" id="ARBA00022475"/>
    </source>
</evidence>
<accession>A0A1F6SWV2</accession>
<evidence type="ECO:0000256" key="5">
    <source>
        <dbReference type="ARBA" id="ARBA00023136"/>
    </source>
</evidence>
<proteinExistence type="inferred from homology"/>
<dbReference type="PANTHER" id="PTHR37485:SF1">
    <property type="entry name" value="CELL DIVISION PROTEIN FTSB"/>
    <property type="match status" value="1"/>
</dbReference>
<dbReference type="GO" id="GO:0043093">
    <property type="term" value="P:FtsZ-dependent cytokinesis"/>
    <property type="evidence" value="ECO:0007669"/>
    <property type="project" value="TreeGrafter"/>
</dbReference>
<comment type="caution">
    <text evidence="9">The sequence shown here is derived from an EMBL/GenBank/DDBJ whole genome shotgun (WGS) entry which is preliminary data.</text>
</comment>
<keyword evidence="3 8" id="KW-0812">Transmembrane</keyword>
<evidence type="ECO:0000313" key="9">
    <source>
        <dbReference type="EMBL" id="OGI37431.1"/>
    </source>
</evidence>
<keyword evidence="1" id="KW-1003">Cell membrane</keyword>
<sequence length="98" mass="11419">MRRPLAYTLVGLLVLLQIPLWFGSGGLVAMWQLKREIGQQQGENRQLRERNRALEAEVTDLKQGYEAIEARARHELGMIRRNETYYRIVTPLAVEGRR</sequence>
<keyword evidence="2" id="KW-0132">Cell division</keyword>
<evidence type="ECO:0000256" key="6">
    <source>
        <dbReference type="ARBA" id="ARBA00023306"/>
    </source>
</evidence>
<reference evidence="9 10" key="1">
    <citation type="journal article" date="2016" name="Nat. Commun.">
        <title>Thousands of microbial genomes shed light on interconnected biogeochemical processes in an aquifer system.</title>
        <authorList>
            <person name="Anantharaman K."/>
            <person name="Brown C.T."/>
            <person name="Hug L.A."/>
            <person name="Sharon I."/>
            <person name="Castelle C.J."/>
            <person name="Probst A.J."/>
            <person name="Thomas B.C."/>
            <person name="Singh A."/>
            <person name="Wilkins M.J."/>
            <person name="Karaoz U."/>
            <person name="Brodie E.L."/>
            <person name="Williams K.H."/>
            <person name="Hubbard S.S."/>
            <person name="Banfield J.F."/>
        </authorList>
    </citation>
    <scope>NUCLEOTIDE SEQUENCE [LARGE SCALE GENOMIC DNA]</scope>
</reference>
<evidence type="ECO:0000256" key="4">
    <source>
        <dbReference type="ARBA" id="ARBA00022989"/>
    </source>
</evidence>
<dbReference type="EMBL" id="MFSQ01000147">
    <property type="protein sequence ID" value="OGI37431.1"/>
    <property type="molecule type" value="Genomic_DNA"/>
</dbReference>
<keyword evidence="5 8" id="KW-0472">Membrane</keyword>
<dbReference type="HAMAP" id="MF_00599">
    <property type="entry name" value="FtsB"/>
    <property type="match status" value="1"/>
</dbReference>
<keyword evidence="7" id="KW-0175">Coiled coil</keyword>
<evidence type="ECO:0000256" key="8">
    <source>
        <dbReference type="SAM" id="Phobius"/>
    </source>
</evidence>
<evidence type="ECO:0000256" key="7">
    <source>
        <dbReference type="SAM" id="Coils"/>
    </source>
</evidence>
<dbReference type="PANTHER" id="PTHR37485">
    <property type="entry name" value="CELL DIVISION PROTEIN FTSB"/>
    <property type="match status" value="1"/>
</dbReference>
<dbReference type="NCBIfam" id="NF002058">
    <property type="entry name" value="PRK00888.1"/>
    <property type="match status" value="1"/>
</dbReference>
<evidence type="ECO:0000313" key="10">
    <source>
        <dbReference type="Proteomes" id="UP000178379"/>
    </source>
</evidence>
<dbReference type="GO" id="GO:0030428">
    <property type="term" value="C:cell septum"/>
    <property type="evidence" value="ECO:0007669"/>
    <property type="project" value="TreeGrafter"/>
</dbReference>
<protein>
    <recommendedName>
        <fullName evidence="11">Cell division protein FtsB</fullName>
    </recommendedName>
</protein>
<dbReference type="InterPro" id="IPR023081">
    <property type="entry name" value="Cell_div_FtsB"/>
</dbReference>
<organism evidence="9 10">
    <name type="scientific">Candidatus Muproteobacteria bacterium RBG_16_62_13</name>
    <dbReference type="NCBI Taxonomy" id="1817756"/>
    <lineage>
        <taxon>Bacteria</taxon>
        <taxon>Pseudomonadati</taxon>
        <taxon>Pseudomonadota</taxon>
        <taxon>Candidatus Muproteobacteria</taxon>
    </lineage>
</organism>
<feature type="coiled-coil region" evidence="7">
    <location>
        <begin position="30"/>
        <end position="71"/>
    </location>
</feature>
<evidence type="ECO:0000256" key="3">
    <source>
        <dbReference type="ARBA" id="ARBA00022692"/>
    </source>
</evidence>
<dbReference type="Pfam" id="PF04977">
    <property type="entry name" value="DivIC"/>
    <property type="match status" value="1"/>
</dbReference>
<dbReference type="AlphaFoldDB" id="A0A1F6SWV2"/>
<evidence type="ECO:0008006" key="11">
    <source>
        <dbReference type="Google" id="ProtNLM"/>
    </source>
</evidence>
<keyword evidence="4 8" id="KW-1133">Transmembrane helix</keyword>
<dbReference type="InterPro" id="IPR007060">
    <property type="entry name" value="FtsL/DivIC"/>
</dbReference>
<gene>
    <name evidence="9" type="ORF">A2140_01345</name>
</gene>
<evidence type="ECO:0000256" key="2">
    <source>
        <dbReference type="ARBA" id="ARBA00022618"/>
    </source>
</evidence>
<dbReference type="Proteomes" id="UP000178379">
    <property type="component" value="Unassembled WGS sequence"/>
</dbReference>
<name>A0A1F6SWV2_9PROT</name>
<dbReference type="STRING" id="1817756.A2140_01345"/>
<feature type="transmembrane region" description="Helical" evidence="8">
    <location>
        <begin position="6"/>
        <end position="31"/>
    </location>
</feature>
<keyword evidence="6" id="KW-0131">Cell cycle</keyword>